<dbReference type="SMART" id="SM00387">
    <property type="entry name" value="HATPase_c"/>
    <property type="match status" value="1"/>
</dbReference>
<dbReference type="EMBL" id="FRCP01000010">
    <property type="protein sequence ID" value="SHM44756.1"/>
    <property type="molecule type" value="Genomic_DNA"/>
</dbReference>
<dbReference type="GO" id="GO:0000155">
    <property type="term" value="F:phosphorelay sensor kinase activity"/>
    <property type="evidence" value="ECO:0007669"/>
    <property type="project" value="InterPro"/>
</dbReference>
<dbReference type="Pfam" id="PF02518">
    <property type="entry name" value="HATPase_c"/>
    <property type="match status" value="1"/>
</dbReference>
<keyword evidence="3" id="KW-0597">Phosphoprotein</keyword>
<evidence type="ECO:0000259" key="9">
    <source>
        <dbReference type="PROSITE" id="PS50109"/>
    </source>
</evidence>
<dbReference type="InterPro" id="IPR003661">
    <property type="entry name" value="HisK_dim/P_dom"/>
</dbReference>
<dbReference type="InterPro" id="IPR036890">
    <property type="entry name" value="HATPase_C_sf"/>
</dbReference>
<keyword evidence="6 10" id="KW-0418">Kinase</keyword>
<dbReference type="Gene3D" id="1.10.287.130">
    <property type="match status" value="1"/>
</dbReference>
<dbReference type="PROSITE" id="PS50109">
    <property type="entry name" value="HIS_KIN"/>
    <property type="match status" value="1"/>
</dbReference>
<dbReference type="InterPro" id="IPR036097">
    <property type="entry name" value="HisK_dim/P_sf"/>
</dbReference>
<evidence type="ECO:0000256" key="3">
    <source>
        <dbReference type="ARBA" id="ARBA00022553"/>
    </source>
</evidence>
<gene>
    <name evidence="10" type="ORF">SAMN02746066_01978</name>
</gene>
<evidence type="ECO:0000256" key="4">
    <source>
        <dbReference type="ARBA" id="ARBA00022679"/>
    </source>
</evidence>
<keyword evidence="7" id="KW-0067">ATP-binding</keyword>
<name>A0A1M7IVM3_9FIRM</name>
<proteinExistence type="predicted"/>
<dbReference type="InterPro" id="IPR004358">
    <property type="entry name" value="Sig_transdc_His_kin-like_C"/>
</dbReference>
<organism evidence="10 11">
    <name type="scientific">Anaerosporobacter mobilis DSM 15930</name>
    <dbReference type="NCBI Taxonomy" id="1120996"/>
    <lineage>
        <taxon>Bacteria</taxon>
        <taxon>Bacillati</taxon>
        <taxon>Bacillota</taxon>
        <taxon>Clostridia</taxon>
        <taxon>Lachnospirales</taxon>
        <taxon>Lachnospiraceae</taxon>
        <taxon>Anaerosporobacter</taxon>
    </lineage>
</organism>
<sequence>MYNDKTAARLHQLCNANKELDEVVKQMESEHQFVISQITHEIRNPLTLISSTVQLIESHYPEVAESNLWEQLTEDISDLILLLEDVTTYNHSNELNLESTNIYEMLQKLTQSFIIYTANKDIKIQLNATEDSLSKIESFVCDSVKLKQAFTNIIKNAVEAIGESGVIYITIQEEVNNLDASDNTTDYITISFKNNGEPIDLREQPNIFKPFITYKPNGTGMGLAITDQIINAHDGFIKCLFDDTWTEFKIFLPIR</sequence>
<dbReference type="InterPro" id="IPR005467">
    <property type="entry name" value="His_kinase_dom"/>
</dbReference>
<keyword evidence="8" id="KW-0902">Two-component regulatory system</keyword>
<dbReference type="PANTHER" id="PTHR43065">
    <property type="entry name" value="SENSOR HISTIDINE KINASE"/>
    <property type="match status" value="1"/>
</dbReference>
<dbReference type="RefSeq" id="WP_073286884.1">
    <property type="nucleotide sequence ID" value="NZ_FRCP01000010.1"/>
</dbReference>
<dbReference type="SUPFAM" id="SSF55874">
    <property type="entry name" value="ATPase domain of HSP90 chaperone/DNA topoisomerase II/histidine kinase"/>
    <property type="match status" value="1"/>
</dbReference>
<dbReference type="PRINTS" id="PR00344">
    <property type="entry name" value="BCTRLSENSOR"/>
</dbReference>
<evidence type="ECO:0000256" key="5">
    <source>
        <dbReference type="ARBA" id="ARBA00022741"/>
    </source>
</evidence>
<dbReference type="SUPFAM" id="SSF47384">
    <property type="entry name" value="Homodimeric domain of signal transducing histidine kinase"/>
    <property type="match status" value="1"/>
</dbReference>
<dbReference type="GO" id="GO:0005524">
    <property type="term" value="F:ATP binding"/>
    <property type="evidence" value="ECO:0007669"/>
    <property type="project" value="UniProtKB-KW"/>
</dbReference>
<protein>
    <recommendedName>
        <fullName evidence="2">histidine kinase</fullName>
        <ecNumber evidence="2">2.7.13.3</ecNumber>
    </recommendedName>
</protein>
<evidence type="ECO:0000256" key="2">
    <source>
        <dbReference type="ARBA" id="ARBA00012438"/>
    </source>
</evidence>
<evidence type="ECO:0000313" key="10">
    <source>
        <dbReference type="EMBL" id="SHM44756.1"/>
    </source>
</evidence>
<dbReference type="PANTHER" id="PTHR43065:SF10">
    <property type="entry name" value="PEROXIDE STRESS-ACTIVATED HISTIDINE KINASE MAK3"/>
    <property type="match status" value="1"/>
</dbReference>
<keyword evidence="11" id="KW-1185">Reference proteome</keyword>
<dbReference type="AlphaFoldDB" id="A0A1M7IVM3"/>
<evidence type="ECO:0000256" key="1">
    <source>
        <dbReference type="ARBA" id="ARBA00000085"/>
    </source>
</evidence>
<reference evidence="10 11" key="1">
    <citation type="submission" date="2016-11" db="EMBL/GenBank/DDBJ databases">
        <authorList>
            <person name="Jaros S."/>
            <person name="Januszkiewicz K."/>
            <person name="Wedrychowicz H."/>
        </authorList>
    </citation>
    <scope>NUCLEOTIDE SEQUENCE [LARGE SCALE GENOMIC DNA]</scope>
    <source>
        <strain evidence="10 11">DSM 15930</strain>
    </source>
</reference>
<dbReference type="Gene3D" id="3.30.565.10">
    <property type="entry name" value="Histidine kinase-like ATPase, C-terminal domain"/>
    <property type="match status" value="1"/>
</dbReference>
<dbReference type="Proteomes" id="UP000184038">
    <property type="component" value="Unassembled WGS sequence"/>
</dbReference>
<evidence type="ECO:0000256" key="7">
    <source>
        <dbReference type="ARBA" id="ARBA00022840"/>
    </source>
</evidence>
<evidence type="ECO:0000256" key="6">
    <source>
        <dbReference type="ARBA" id="ARBA00022777"/>
    </source>
</evidence>
<keyword evidence="5" id="KW-0547">Nucleotide-binding</keyword>
<evidence type="ECO:0000256" key="8">
    <source>
        <dbReference type="ARBA" id="ARBA00023012"/>
    </source>
</evidence>
<dbReference type="InterPro" id="IPR003594">
    <property type="entry name" value="HATPase_dom"/>
</dbReference>
<keyword evidence="4" id="KW-0808">Transferase</keyword>
<feature type="domain" description="Histidine kinase" evidence="9">
    <location>
        <begin position="37"/>
        <end position="255"/>
    </location>
</feature>
<evidence type="ECO:0000313" key="11">
    <source>
        <dbReference type="Proteomes" id="UP000184038"/>
    </source>
</evidence>
<dbReference type="STRING" id="1120996.SAMN02746066_01978"/>
<dbReference type="EC" id="2.7.13.3" evidence="2"/>
<comment type="catalytic activity">
    <reaction evidence="1">
        <text>ATP + protein L-histidine = ADP + protein N-phospho-L-histidine.</text>
        <dbReference type="EC" id="2.7.13.3"/>
    </reaction>
</comment>
<dbReference type="CDD" id="cd00082">
    <property type="entry name" value="HisKA"/>
    <property type="match status" value="1"/>
</dbReference>
<accession>A0A1M7IVM3</accession>